<name>A0A2I2KYT6_9ACTN</name>
<dbReference type="SMART" id="SM00382">
    <property type="entry name" value="AAA"/>
    <property type="match status" value="2"/>
</dbReference>
<organism evidence="5 6">
    <name type="scientific">Frankia canadensis</name>
    <dbReference type="NCBI Taxonomy" id="1836972"/>
    <lineage>
        <taxon>Bacteria</taxon>
        <taxon>Bacillati</taxon>
        <taxon>Actinomycetota</taxon>
        <taxon>Actinomycetes</taxon>
        <taxon>Frankiales</taxon>
        <taxon>Frankiaceae</taxon>
        <taxon>Frankia</taxon>
    </lineage>
</organism>
<dbReference type="CDD" id="cd00009">
    <property type="entry name" value="AAA"/>
    <property type="match status" value="2"/>
</dbReference>
<dbReference type="PRINTS" id="PR00819">
    <property type="entry name" value="CBXCFQXSUPER"/>
</dbReference>
<dbReference type="GO" id="GO:0005524">
    <property type="term" value="F:ATP binding"/>
    <property type="evidence" value="ECO:0007669"/>
    <property type="project" value="UniProtKB-KW"/>
</dbReference>
<dbReference type="InterPro" id="IPR050773">
    <property type="entry name" value="CbxX/CfxQ_RuBisCO_ESX"/>
</dbReference>
<proteinExistence type="inferred from homology"/>
<dbReference type="InterPro" id="IPR003593">
    <property type="entry name" value="AAA+_ATPase"/>
</dbReference>
<gene>
    <name evidence="5" type="ORF">FRACA_540003</name>
</gene>
<dbReference type="EMBL" id="FZMO01000490">
    <property type="protein sequence ID" value="SNQ50817.1"/>
    <property type="molecule type" value="Genomic_DNA"/>
</dbReference>
<feature type="domain" description="AAA+ ATPase" evidence="4">
    <location>
        <begin position="336"/>
        <end position="475"/>
    </location>
</feature>
<comment type="similarity">
    <text evidence="1">Belongs to the CbxX/CfxQ family.</text>
</comment>
<reference evidence="5 6" key="1">
    <citation type="submission" date="2017-06" db="EMBL/GenBank/DDBJ databases">
        <authorList>
            <person name="Kim H.J."/>
            <person name="Triplett B.A."/>
        </authorList>
    </citation>
    <scope>NUCLEOTIDE SEQUENCE [LARGE SCALE GENOMIC DNA]</scope>
    <source>
        <strain evidence="5">FRACA_ARgP5</strain>
    </source>
</reference>
<dbReference type="OrthoDB" id="9806903at2"/>
<dbReference type="FunFam" id="3.40.50.300:FF:000216">
    <property type="entry name" value="Type VII secretion ATPase EccA"/>
    <property type="match status" value="2"/>
</dbReference>
<dbReference type="InterPro" id="IPR027417">
    <property type="entry name" value="P-loop_NTPase"/>
</dbReference>
<evidence type="ECO:0000313" key="5">
    <source>
        <dbReference type="EMBL" id="SNQ50817.1"/>
    </source>
</evidence>
<dbReference type="PANTHER" id="PTHR43392:SF2">
    <property type="entry name" value="AAA-TYPE ATPASE FAMILY PROTEIN _ ANKYRIN REPEAT FAMILY PROTEIN"/>
    <property type="match status" value="1"/>
</dbReference>
<dbReference type="InterPro" id="IPR000641">
    <property type="entry name" value="CbxX/CfxQ"/>
</dbReference>
<dbReference type="PANTHER" id="PTHR43392">
    <property type="entry name" value="AAA-TYPE ATPASE FAMILY PROTEIN / ANKYRIN REPEAT FAMILY PROTEIN"/>
    <property type="match status" value="1"/>
</dbReference>
<dbReference type="AlphaFoldDB" id="A0A2I2KYT6"/>
<dbReference type="Gene3D" id="1.10.8.60">
    <property type="match status" value="2"/>
</dbReference>
<evidence type="ECO:0000259" key="4">
    <source>
        <dbReference type="SMART" id="SM00382"/>
    </source>
</evidence>
<sequence length="564" mass="61175">MKPDLDRYPSYAELDTLIGLDGVKQEVASLLTKMHYFRLMSERRRTLSIEAQHLVFAGPPGTGKTTVARIFTRIAAEMGVINRPVAVEVSRDTLVGEHLGASTQRVVAAFERAQGGVLFLDEIHSLAIEATGRNDYGHEVIHTLVKLMEDRRGDVIVIAAGYTGELARVFAINPGLQERFSRTVHFPAYRPEELTLIVEKLGRDGGFPLTPEAVDAVRMYFLHGAGRRADANGRTARKTYETMRDQAISRSMAEVYEGREAPASELLPTDLDPDFSRSVLTAGTRRVDDGQLTAIMAELSSLPGLVPFKREIARVHARATLVAHRRALGLPGGVAGSHHLIFSGPPGTGKTTAARLYAEVLAAMGVLAQGQLVEVTRADLVGQWIGHTAERTRAVFERARGGLLFIDEAYTLVAGKSASDFGQESIDTIVKLMEDLGDELIVVAAGPPEKMTSFLASNPGLQDRFTRVIDFPPYTSEELVKIFVKMATDEGFALDPDVLPAISQRYAKAVLRSTFGNARHVSKTLMGMIDSLALRLAASLDAADSLDAGEAVDVTLLTAADLSE</sequence>
<dbReference type="GO" id="GO:0016887">
    <property type="term" value="F:ATP hydrolysis activity"/>
    <property type="evidence" value="ECO:0007669"/>
    <property type="project" value="InterPro"/>
</dbReference>
<keyword evidence="3" id="KW-0067">ATP-binding</keyword>
<dbReference type="SUPFAM" id="SSF52540">
    <property type="entry name" value="P-loop containing nucleoside triphosphate hydrolases"/>
    <property type="match status" value="2"/>
</dbReference>
<keyword evidence="2" id="KW-0547">Nucleotide-binding</keyword>
<evidence type="ECO:0000256" key="1">
    <source>
        <dbReference type="ARBA" id="ARBA00010378"/>
    </source>
</evidence>
<dbReference type="InterPro" id="IPR003959">
    <property type="entry name" value="ATPase_AAA_core"/>
</dbReference>
<protein>
    <submittedName>
        <fullName evidence="5">Protein CfxQ (Modular protein)</fullName>
    </submittedName>
</protein>
<accession>A0A2I2KYT6</accession>
<dbReference type="Proteomes" id="UP000234331">
    <property type="component" value="Unassembled WGS sequence"/>
</dbReference>
<evidence type="ECO:0000313" key="6">
    <source>
        <dbReference type="Proteomes" id="UP000234331"/>
    </source>
</evidence>
<dbReference type="Gene3D" id="3.40.50.300">
    <property type="entry name" value="P-loop containing nucleotide triphosphate hydrolases"/>
    <property type="match status" value="2"/>
</dbReference>
<keyword evidence="6" id="KW-1185">Reference proteome</keyword>
<dbReference type="RefSeq" id="WP_101834350.1">
    <property type="nucleotide sequence ID" value="NZ_FZMO01000490.1"/>
</dbReference>
<evidence type="ECO:0000256" key="2">
    <source>
        <dbReference type="ARBA" id="ARBA00022741"/>
    </source>
</evidence>
<feature type="domain" description="AAA+ ATPase" evidence="4">
    <location>
        <begin position="50"/>
        <end position="190"/>
    </location>
</feature>
<evidence type="ECO:0000256" key="3">
    <source>
        <dbReference type="ARBA" id="ARBA00022840"/>
    </source>
</evidence>
<dbReference type="Pfam" id="PF00004">
    <property type="entry name" value="AAA"/>
    <property type="match status" value="2"/>
</dbReference>